<dbReference type="KEGG" id="goq:ACH46_12120"/>
<dbReference type="EMBL" id="CP011853">
    <property type="protein sequence ID" value="ALG86842.1"/>
    <property type="molecule type" value="Genomic_DNA"/>
</dbReference>
<evidence type="ECO:0000256" key="1">
    <source>
        <dbReference type="SAM" id="Phobius"/>
    </source>
</evidence>
<feature type="transmembrane region" description="Helical" evidence="1">
    <location>
        <begin position="29"/>
        <end position="53"/>
    </location>
</feature>
<keyword evidence="1" id="KW-0472">Membrane</keyword>
<dbReference type="STRING" id="1136941.ACH46_12120"/>
<dbReference type="OrthoDB" id="4381434at2"/>
<gene>
    <name evidence="2" type="ORF">ACH46_12120</name>
</gene>
<dbReference type="AlphaFoldDB" id="A0A0N9MVS7"/>
<reference evidence="3" key="1">
    <citation type="submission" date="2015-06" db="EMBL/GenBank/DDBJ databases">
        <title>Complete genome sequence and metabolic analysis of phthalate degradation pathway in Gordonia sp. QH-11.</title>
        <authorList>
            <person name="Jin D."/>
            <person name="Kong X."/>
            <person name="Bai Z."/>
        </authorList>
    </citation>
    <scope>NUCLEOTIDE SEQUENCE [LARGE SCALE GENOMIC DNA]</scope>
    <source>
        <strain evidence="3">QH-11</strain>
    </source>
</reference>
<evidence type="ECO:0000313" key="2">
    <source>
        <dbReference type="EMBL" id="ALG86842.1"/>
    </source>
</evidence>
<keyword evidence="3" id="KW-1185">Reference proteome</keyword>
<organism evidence="2 3">
    <name type="scientific">Gordonia phthalatica</name>
    <dbReference type="NCBI Taxonomy" id="1136941"/>
    <lineage>
        <taxon>Bacteria</taxon>
        <taxon>Bacillati</taxon>
        <taxon>Actinomycetota</taxon>
        <taxon>Actinomycetes</taxon>
        <taxon>Mycobacteriales</taxon>
        <taxon>Gordoniaceae</taxon>
        <taxon>Gordonia</taxon>
    </lineage>
</organism>
<protein>
    <submittedName>
        <fullName evidence="2">Uncharacterized protein</fullName>
    </submittedName>
</protein>
<dbReference type="Proteomes" id="UP000063789">
    <property type="component" value="Chromosome"/>
</dbReference>
<keyword evidence="1" id="KW-0812">Transmembrane</keyword>
<reference evidence="2 3" key="2">
    <citation type="journal article" date="2017" name="Int. J. Syst. Evol. Microbiol.">
        <title>Gordonia phthalatica sp. nov., a di-n-butyl phthalate-degrading bacterium isolated from activated sludge.</title>
        <authorList>
            <person name="Jin D."/>
            <person name="Kong X."/>
            <person name="Jia M."/>
            <person name="Yu X."/>
            <person name="Wang X."/>
            <person name="Zhuang X."/>
            <person name="Deng Y."/>
            <person name="Bai Z."/>
        </authorList>
    </citation>
    <scope>NUCLEOTIDE SEQUENCE [LARGE SCALE GENOMIC DNA]</scope>
    <source>
        <strain evidence="2 3">QH-11</strain>
    </source>
</reference>
<accession>A0A0N9MVS7</accession>
<keyword evidence="1" id="KW-1133">Transmembrane helix</keyword>
<name>A0A0N9MVS7_9ACTN</name>
<dbReference type="PATRIC" id="fig|1136941.3.peg.2471"/>
<proteinExistence type="predicted"/>
<sequence length="151" mass="15928">MPQPEVRFFLPPGPPLPPKRWQRKWKIGIRLGSLIVGVAFVVGAIGALVFGVISSSYFTASGAVEVDCATRAKPFVTDVAVGSPVTIVDARTGEVYGSSTLGDFTALKSGICLVSFEVEDVPVANLYTVRIGKSFEALATADTLRGGALLR</sequence>
<evidence type="ECO:0000313" key="3">
    <source>
        <dbReference type="Proteomes" id="UP000063789"/>
    </source>
</evidence>